<feature type="compositionally biased region" description="Polar residues" evidence="1">
    <location>
        <begin position="601"/>
        <end position="612"/>
    </location>
</feature>
<feature type="compositionally biased region" description="Polar residues" evidence="1">
    <location>
        <begin position="583"/>
        <end position="592"/>
    </location>
</feature>
<feature type="region of interest" description="Disordered" evidence="1">
    <location>
        <begin position="640"/>
        <end position="659"/>
    </location>
</feature>
<feature type="region of interest" description="Disordered" evidence="1">
    <location>
        <begin position="468"/>
        <end position="501"/>
    </location>
</feature>
<evidence type="ECO:0000256" key="1">
    <source>
        <dbReference type="SAM" id="MobiDB-lite"/>
    </source>
</evidence>
<feature type="region of interest" description="Disordered" evidence="1">
    <location>
        <begin position="577"/>
        <end position="628"/>
    </location>
</feature>
<dbReference type="EMBL" id="CCFA01003791">
    <property type="protein sequence ID" value="CDS01323.1"/>
    <property type="molecule type" value="Genomic_DNA"/>
</dbReference>
<sequence>MPLAAGLGGARPPGKPSKPANGSGPTPGPSKPNPNRSGTIKARGSFASDTADETKAAAASKHSPTATKTPGPAPLKRTHSAGRLHAKAGAGPLGPHKRTGSAGSRLHALSELRPTTKLHDDKPKPKTSGPDASHGRKSPAAFRPSSAASNRSHSNSSGPSSFKSNDATNASNANTNTSDGQPRIKKRGFLGGLGLTPAALKQQQDELAAKRKAPTPLYCSERCRLIDERRSSGLGELTQSASVSSMPLQLAANTPESECLCPECIDKYADGSSTSGAAIPSGASDTATESSSGYVYGRGAAQKPRTASGRLITPLGLHPPGASTEGYFPQYAPSYAMTPAAHNSPRVRPAEVAPLSEAARYSSVPPRSSSAASAGRASTAGTEGSVLSSASGSSLWEPRLKPRSNSGVRNGNGFNADGNGNATGTASGLSTSTATPAITPRQSMVVPSGSHNIVRAARRLSVPGFAPTHEVDEESQHQSEATRAISPASTLPHWPGSRSNQSSLLLATSPLKLLDKSSQHHAAPSIDLFSDHVGSPGARGSLLSRSLASEHTLMGASGITLTNQHTLGSSSLHDRAHLDSEQPQRQMSQEADSSGRRPPAMSQSYSHQTFKDPSTLDHNSRNTDSSDSLSMAVGSLKLAQSRASGPLAAVSRRGTESRPTDLRRLSLFGVAGAPACRNSNAVSISSSNSGSTSSGWLRSLSSAWLNWRSTASPAPMQTDSDVFHSTDDSDEWPHRGPGEASRRESSASRSSSSQKVSYAQKRASSMRDVSLARSSSQQTDKLLPTDLSRQPSHDRSAANTPTQSLVAKPTIRRGHVPAYVSEIGQGGIPGDSSPADAKAEASAAAAIEDPAQRLARARVDSFTRVTDADAAQKKASKRRSRDISVLPPLLAPISRSGSSTNLYGQMPRSARAYSTGRAWSAANTPQMYVGSVGSSHQQPAGAGGHGQPPHSPTLMRSPYHSSLALTQDAALPARRHELKVSDGEP</sequence>
<feature type="region of interest" description="Disordered" evidence="1">
    <location>
        <begin position="358"/>
        <end position="446"/>
    </location>
</feature>
<evidence type="ECO:0000313" key="2">
    <source>
        <dbReference type="EMBL" id="CDS01323.1"/>
    </source>
</evidence>
<feature type="compositionally biased region" description="Gly residues" evidence="1">
    <location>
        <begin position="1"/>
        <end position="11"/>
    </location>
</feature>
<feature type="compositionally biased region" description="Low complexity" evidence="1">
    <location>
        <begin position="411"/>
        <end position="435"/>
    </location>
</feature>
<feature type="compositionally biased region" description="Basic and acidic residues" evidence="1">
    <location>
        <begin position="974"/>
        <end position="985"/>
    </location>
</feature>
<dbReference type="Proteomes" id="UP000242770">
    <property type="component" value="Unassembled WGS sequence"/>
</dbReference>
<dbReference type="AlphaFoldDB" id="A0A0F7S0Z0"/>
<feature type="compositionally biased region" description="Polar residues" evidence="1">
    <location>
        <begin position="283"/>
        <end position="293"/>
    </location>
</feature>
<feature type="region of interest" description="Disordered" evidence="1">
    <location>
        <begin position="1"/>
        <end position="191"/>
    </location>
</feature>
<reference evidence="3" key="1">
    <citation type="submission" date="2014-06" db="EMBL/GenBank/DDBJ databases">
        <authorList>
            <person name="Berkman P.J."/>
        </authorList>
    </citation>
    <scope>NUCLEOTIDE SEQUENCE [LARGE SCALE GENOMIC DNA]</scope>
</reference>
<accession>A0A0F7S0Z0</accession>
<proteinExistence type="predicted"/>
<feature type="region of interest" description="Disordered" evidence="1">
    <location>
        <begin position="713"/>
        <end position="813"/>
    </location>
</feature>
<protein>
    <submittedName>
        <fullName evidence="2">Uncharacterized protein</fullName>
    </submittedName>
</protein>
<feature type="region of interest" description="Disordered" evidence="1">
    <location>
        <begin position="928"/>
        <end position="985"/>
    </location>
</feature>
<feature type="compositionally biased region" description="Low complexity" evidence="1">
    <location>
        <begin position="358"/>
        <end position="395"/>
    </location>
</feature>
<feature type="compositionally biased region" description="Basic and acidic residues" evidence="1">
    <location>
        <begin position="721"/>
        <end position="746"/>
    </location>
</feature>
<organism evidence="2 3">
    <name type="scientific">Sporisorium scitamineum</name>
    <dbReference type="NCBI Taxonomy" id="49012"/>
    <lineage>
        <taxon>Eukaryota</taxon>
        <taxon>Fungi</taxon>
        <taxon>Dikarya</taxon>
        <taxon>Basidiomycota</taxon>
        <taxon>Ustilaginomycotina</taxon>
        <taxon>Ustilaginomycetes</taxon>
        <taxon>Ustilaginales</taxon>
        <taxon>Ustilaginaceae</taxon>
        <taxon>Sporisorium</taxon>
    </lineage>
</organism>
<feature type="compositionally biased region" description="Basic residues" evidence="1">
    <location>
        <begin position="76"/>
        <end position="86"/>
    </location>
</feature>
<keyword evidence="3" id="KW-1185">Reference proteome</keyword>
<evidence type="ECO:0000313" key="3">
    <source>
        <dbReference type="Proteomes" id="UP000242770"/>
    </source>
</evidence>
<gene>
    <name evidence="2" type="primary">SSCI63780.1</name>
</gene>
<feature type="compositionally biased region" description="Low complexity" evidence="1">
    <location>
        <begin position="138"/>
        <end position="179"/>
    </location>
</feature>
<name>A0A0F7S0Z0_9BASI</name>
<feature type="region of interest" description="Disordered" evidence="1">
    <location>
        <begin position="275"/>
        <end position="318"/>
    </location>
</feature>